<accession>A0AA87K8D0</accession>
<feature type="transmembrane region" description="Helical" evidence="5">
    <location>
        <begin position="180"/>
        <end position="197"/>
    </location>
</feature>
<evidence type="ECO:0000256" key="4">
    <source>
        <dbReference type="ARBA" id="ARBA00023136"/>
    </source>
</evidence>
<sequence>MSFKFKDMFLSIIIFIILFVSDDSLLFGTNSNNLFIFMKFPIYALLAILLMSYCNFNKIKLNIKIIELFFIMSSLIILTCLVNLDFKFGYLYRILSLFLGVLLIHSVRFDYFTHIFLKIFKLICLFSLGVYLIELFSPGLLSKFPILTNSAGNAYFNLFLTVAPVENWGVPRNYGIFREPGVFVIFIVFSLMLELFYKKNSSILNQIIFLLTLITTKSTTGFIVLIFIYFMVFTSKVQNRNQLVKKLIFLILGLAIGYYLIYHTELIFSENQYKSVFNKFNNETDTVARYASLTINFLIFLNSPFFGVGISKLTEIFPQLTAQYYGIYSEHNTNTTLIQFSTFGLFFGILWLFCLYKTTRLFSNNKIISLVVFIALQVLFVGENISNNLFLSILTFYGIYEMLSQKDQLNYTGGNHEKNYVDTPFWRYRWGRS</sequence>
<dbReference type="Pfam" id="PF04932">
    <property type="entry name" value="Wzy_C"/>
    <property type="match status" value="1"/>
</dbReference>
<feature type="domain" description="O-antigen ligase-related" evidence="6">
    <location>
        <begin position="207"/>
        <end position="350"/>
    </location>
</feature>
<gene>
    <name evidence="7" type="ORF">HMPREF9478_01013</name>
</gene>
<dbReference type="GO" id="GO:0016020">
    <property type="term" value="C:membrane"/>
    <property type="evidence" value="ECO:0007669"/>
    <property type="project" value="UniProtKB-SubCell"/>
</dbReference>
<dbReference type="RefSeq" id="WP_005470986.1">
    <property type="nucleotide sequence ID" value="NZ_JH376939.1"/>
</dbReference>
<feature type="transmembrane region" description="Helical" evidence="5">
    <location>
        <begin position="337"/>
        <end position="355"/>
    </location>
</feature>
<keyword evidence="4 5" id="KW-0472">Membrane</keyword>
<dbReference type="AlphaFoldDB" id="A0AA87K8D0"/>
<comment type="subcellular location">
    <subcellularLocation>
        <location evidence="1">Membrane</location>
        <topology evidence="1">Multi-pass membrane protein</topology>
    </subcellularLocation>
</comment>
<feature type="transmembrane region" description="Helical" evidence="5">
    <location>
        <begin position="34"/>
        <end position="53"/>
    </location>
</feature>
<feature type="transmembrane region" description="Helical" evidence="5">
    <location>
        <begin position="209"/>
        <end position="232"/>
    </location>
</feature>
<keyword evidence="3 5" id="KW-1133">Transmembrane helix</keyword>
<feature type="transmembrane region" description="Helical" evidence="5">
    <location>
        <begin position="247"/>
        <end position="269"/>
    </location>
</feature>
<feature type="transmembrane region" description="Helical" evidence="5">
    <location>
        <begin position="90"/>
        <end position="107"/>
    </location>
</feature>
<proteinExistence type="predicted"/>
<comment type="caution">
    <text evidence="7">The sequence shown here is derived from an EMBL/GenBank/DDBJ whole genome shotgun (WGS) entry which is preliminary data.</text>
</comment>
<reference evidence="7 8" key="1">
    <citation type="submission" date="2011-10" db="EMBL/GenBank/DDBJ databases">
        <title>The Genome Sequence of Enterococcus saccharolyticus 30_1.</title>
        <authorList>
            <consortium name="The Broad Institute Genome Sequencing Platform"/>
            <person name="Earl A."/>
            <person name="Ward D."/>
            <person name="Feldgarden M."/>
            <person name="Gevers D."/>
            <person name="Daigneault M."/>
            <person name="Strauss J."/>
            <person name="Allen-Vercoe E."/>
            <person name="Young S.K."/>
            <person name="Zeng Q."/>
            <person name="Gargeya S."/>
            <person name="Fitzgerald M."/>
            <person name="Haas B."/>
            <person name="Abouelleil A."/>
            <person name="Alvarado L."/>
            <person name="Arachchi H.M."/>
            <person name="Berlin A."/>
            <person name="Brown A."/>
            <person name="Chapman S.B."/>
            <person name="Chen Z."/>
            <person name="Dunbar C."/>
            <person name="Freedman E."/>
            <person name="Gearin G."/>
            <person name="Gellesch M."/>
            <person name="Goldberg J."/>
            <person name="Griggs A."/>
            <person name="Gujja S."/>
            <person name="Heiman D."/>
            <person name="Howarth C."/>
            <person name="Larson L."/>
            <person name="Lui A."/>
            <person name="MacDonald P.J.P."/>
            <person name="Montmayeur A."/>
            <person name="Murphy C."/>
            <person name="Neiman D."/>
            <person name="Pearson M."/>
            <person name="Priest M."/>
            <person name="Roberts A."/>
            <person name="Saif S."/>
            <person name="Shea T."/>
            <person name="Shenoy N."/>
            <person name="Sisk P."/>
            <person name="Stolte C."/>
            <person name="Sykes S."/>
            <person name="Wortman J."/>
            <person name="Nusbaum C."/>
            <person name="Birren B."/>
        </authorList>
    </citation>
    <scope>NUCLEOTIDE SEQUENCE [LARGE SCALE GENOMIC DNA]</scope>
    <source>
        <strain evidence="7 8">30_1</strain>
    </source>
</reference>
<feature type="transmembrane region" description="Helical" evidence="5">
    <location>
        <begin position="65"/>
        <end position="84"/>
    </location>
</feature>
<evidence type="ECO:0000259" key="6">
    <source>
        <dbReference type="Pfam" id="PF04932"/>
    </source>
</evidence>
<evidence type="ECO:0000256" key="5">
    <source>
        <dbReference type="SAM" id="Phobius"/>
    </source>
</evidence>
<evidence type="ECO:0000313" key="7">
    <source>
        <dbReference type="EMBL" id="EHG29845.1"/>
    </source>
</evidence>
<evidence type="ECO:0000313" key="8">
    <source>
        <dbReference type="Proteomes" id="UP000004393"/>
    </source>
</evidence>
<evidence type="ECO:0000256" key="3">
    <source>
        <dbReference type="ARBA" id="ARBA00022989"/>
    </source>
</evidence>
<dbReference type="Proteomes" id="UP000004393">
    <property type="component" value="Unassembled WGS sequence"/>
</dbReference>
<protein>
    <recommendedName>
        <fullName evidence="6">O-antigen ligase-related domain-containing protein</fullName>
    </recommendedName>
</protein>
<feature type="transmembrane region" description="Helical" evidence="5">
    <location>
        <begin position="290"/>
        <end position="310"/>
    </location>
</feature>
<organism evidence="7 8">
    <name type="scientific">Enterococcus saccharolyticus 30_1</name>
    <dbReference type="NCBI Taxonomy" id="742813"/>
    <lineage>
        <taxon>Bacteria</taxon>
        <taxon>Bacillati</taxon>
        <taxon>Bacillota</taxon>
        <taxon>Bacilli</taxon>
        <taxon>Lactobacillales</taxon>
        <taxon>Enterococcaceae</taxon>
        <taxon>Enterococcus</taxon>
    </lineage>
</organism>
<name>A0AA87K8D0_9ENTE</name>
<keyword evidence="2 5" id="KW-0812">Transmembrane</keyword>
<dbReference type="EMBL" id="ADLY01000020">
    <property type="protein sequence ID" value="EHG29845.1"/>
    <property type="molecule type" value="Genomic_DNA"/>
</dbReference>
<feature type="transmembrane region" description="Helical" evidence="5">
    <location>
        <begin position="367"/>
        <end position="400"/>
    </location>
</feature>
<evidence type="ECO:0000256" key="2">
    <source>
        <dbReference type="ARBA" id="ARBA00022692"/>
    </source>
</evidence>
<evidence type="ECO:0000256" key="1">
    <source>
        <dbReference type="ARBA" id="ARBA00004141"/>
    </source>
</evidence>
<dbReference type="InterPro" id="IPR007016">
    <property type="entry name" value="O-antigen_ligase-rel_domated"/>
</dbReference>
<feature type="transmembrane region" description="Helical" evidence="5">
    <location>
        <begin position="119"/>
        <end position="141"/>
    </location>
</feature>
<keyword evidence="8" id="KW-1185">Reference proteome</keyword>